<evidence type="ECO:0000313" key="8">
    <source>
        <dbReference type="Proteomes" id="UP000605427"/>
    </source>
</evidence>
<evidence type="ECO:0000313" key="7">
    <source>
        <dbReference type="EMBL" id="GGH73697.1"/>
    </source>
</evidence>
<evidence type="ECO:0000256" key="2">
    <source>
        <dbReference type="ARBA" id="ARBA00005695"/>
    </source>
</evidence>
<evidence type="ECO:0000259" key="6">
    <source>
        <dbReference type="Pfam" id="PF00496"/>
    </source>
</evidence>
<dbReference type="Gene3D" id="3.10.105.10">
    <property type="entry name" value="Dipeptide-binding Protein, Domain 3"/>
    <property type="match status" value="1"/>
</dbReference>
<evidence type="ECO:0000256" key="5">
    <source>
        <dbReference type="SAM" id="MobiDB-lite"/>
    </source>
</evidence>
<gene>
    <name evidence="7" type="ORF">GCM10007362_13060</name>
</gene>
<evidence type="ECO:0000256" key="4">
    <source>
        <dbReference type="ARBA" id="ARBA00022729"/>
    </source>
</evidence>
<feature type="region of interest" description="Disordered" evidence="5">
    <location>
        <begin position="18"/>
        <end position="37"/>
    </location>
</feature>
<dbReference type="EMBL" id="BMDD01000001">
    <property type="protein sequence ID" value="GGH73697.1"/>
    <property type="molecule type" value="Genomic_DNA"/>
</dbReference>
<keyword evidence="3" id="KW-0813">Transport</keyword>
<protein>
    <submittedName>
        <fullName evidence="7">Peptide ABC transporter substrate-binding protein</fullName>
    </submittedName>
</protein>
<feature type="compositionally biased region" description="Polar residues" evidence="5">
    <location>
        <begin position="26"/>
        <end position="37"/>
    </location>
</feature>
<dbReference type="PIRSF" id="PIRSF002741">
    <property type="entry name" value="MppA"/>
    <property type="match status" value="1"/>
</dbReference>
<reference evidence="8" key="1">
    <citation type="journal article" date="2019" name="Int. J. Syst. Evol. Microbiol.">
        <title>The Global Catalogue of Microorganisms (GCM) 10K type strain sequencing project: providing services to taxonomists for standard genome sequencing and annotation.</title>
        <authorList>
            <consortium name="The Broad Institute Genomics Platform"/>
            <consortium name="The Broad Institute Genome Sequencing Center for Infectious Disease"/>
            <person name="Wu L."/>
            <person name="Ma J."/>
        </authorList>
    </citation>
    <scope>NUCLEOTIDE SEQUENCE [LARGE SCALE GENOMIC DNA]</scope>
    <source>
        <strain evidence="8">CCM 8702</strain>
    </source>
</reference>
<dbReference type="PANTHER" id="PTHR30290:SF10">
    <property type="entry name" value="PERIPLASMIC OLIGOPEPTIDE-BINDING PROTEIN-RELATED"/>
    <property type="match status" value="1"/>
</dbReference>
<comment type="caution">
    <text evidence="7">The sequence shown here is derived from an EMBL/GenBank/DDBJ whole genome shotgun (WGS) entry which is preliminary data.</text>
</comment>
<comment type="subcellular location">
    <subcellularLocation>
        <location evidence="1">Cell envelope</location>
    </subcellularLocation>
</comment>
<dbReference type="InterPro" id="IPR030678">
    <property type="entry name" value="Peptide/Ni-bd"/>
</dbReference>
<dbReference type="Gene3D" id="3.40.190.10">
    <property type="entry name" value="Periplasmic binding protein-like II"/>
    <property type="match status" value="1"/>
</dbReference>
<dbReference type="PANTHER" id="PTHR30290">
    <property type="entry name" value="PERIPLASMIC BINDING COMPONENT OF ABC TRANSPORTER"/>
    <property type="match status" value="1"/>
</dbReference>
<feature type="domain" description="Solute-binding protein family 5" evidence="6">
    <location>
        <begin position="83"/>
        <end position="437"/>
    </location>
</feature>
<sequence>MLVLLVLILGACSGNQPVTEGKDSAAPTNEPASQTDSKIPEELVIADQEIAAALDPVQPLTSSYLVAIGAGETLFKADPEGRIQPVLADSAEAVDATTWEIRLKPDAQFWSGKKLDAESVVASLERSRELDKQITPYIQDLTFSAIDESTLQVKTARANMDVPLNLSSYQTLIHNAEASYDSVEHMDLTGMYAVTAFEPQKRMELAINENYWGQKPTVPRVVHEQISDEQTRMLSVFSGNSHIAQKMPVSAISQLQAEEAVTLSTTPASNTQTVYLNLNRPKFQDAKVRQALAWSVNREELIVQAAEGQSFPVTTWLSSNPAFAEARNAVYARYDLERAGQLLDEAGWVLDGSGIRMKDGEPLNIKLMTWGGDRALGETLQYQWARLGIQAEVQHGDYSLIETARESGEWDAFIEAWSTFGEPFTLLSGQYAPTGGGNYGGFDDAKTNELLQQLSEASDEASRHALALEVNAHVAEQAPVISLYPRSQITAISRNLEGFVDHFRPFENLVNENLKFVSP</sequence>
<dbReference type="SUPFAM" id="SSF53850">
    <property type="entry name" value="Periplasmic binding protein-like II"/>
    <property type="match status" value="1"/>
</dbReference>
<dbReference type="Pfam" id="PF00496">
    <property type="entry name" value="SBP_bac_5"/>
    <property type="match status" value="1"/>
</dbReference>
<dbReference type="Proteomes" id="UP000605427">
    <property type="component" value="Unassembled WGS sequence"/>
</dbReference>
<dbReference type="InterPro" id="IPR000914">
    <property type="entry name" value="SBP_5_dom"/>
</dbReference>
<dbReference type="InterPro" id="IPR039424">
    <property type="entry name" value="SBP_5"/>
</dbReference>
<organism evidence="7 8">
    <name type="scientific">Saccharibacillus endophyticus</name>
    <dbReference type="NCBI Taxonomy" id="2060666"/>
    <lineage>
        <taxon>Bacteria</taxon>
        <taxon>Bacillati</taxon>
        <taxon>Bacillota</taxon>
        <taxon>Bacilli</taxon>
        <taxon>Bacillales</taxon>
        <taxon>Paenibacillaceae</taxon>
        <taxon>Saccharibacillus</taxon>
    </lineage>
</organism>
<keyword evidence="8" id="KW-1185">Reference proteome</keyword>
<evidence type="ECO:0000256" key="3">
    <source>
        <dbReference type="ARBA" id="ARBA00022448"/>
    </source>
</evidence>
<accession>A0ABQ1ZST3</accession>
<keyword evidence="4" id="KW-0732">Signal</keyword>
<comment type="similarity">
    <text evidence="2">Belongs to the bacterial solute-binding protein 5 family.</text>
</comment>
<evidence type="ECO:0000256" key="1">
    <source>
        <dbReference type="ARBA" id="ARBA00004196"/>
    </source>
</evidence>
<proteinExistence type="inferred from homology"/>
<name>A0ABQ1ZST3_9BACL</name>